<evidence type="ECO:0000259" key="2">
    <source>
        <dbReference type="PROSITE" id="PS50206"/>
    </source>
</evidence>
<dbReference type="PANTHER" id="PTHR43031">
    <property type="entry name" value="FAD-DEPENDENT OXIDOREDUCTASE"/>
    <property type="match status" value="1"/>
</dbReference>
<accession>A0ABT4PGD7</accession>
<dbReference type="SMART" id="SM00450">
    <property type="entry name" value="RHOD"/>
    <property type="match status" value="1"/>
</dbReference>
<gene>
    <name evidence="3" type="ORF">O6P32_05210</name>
</gene>
<dbReference type="InterPro" id="IPR050229">
    <property type="entry name" value="GlpE_sulfurtransferase"/>
</dbReference>
<reference evidence="3" key="1">
    <citation type="submission" date="2022-12" db="EMBL/GenBank/DDBJ databases">
        <title>Phocaeicola acetigenes sp. nov., isolated feces from a healthy human.</title>
        <authorList>
            <person name="Do H."/>
            <person name="Ha Y.B."/>
            <person name="Kim J.-S."/>
            <person name="Suh M.K."/>
            <person name="Kim H.S."/>
            <person name="Lee J.-S."/>
        </authorList>
    </citation>
    <scope>NUCLEOTIDE SEQUENCE</scope>
    <source>
        <strain evidence="3">KGMB11183</strain>
    </source>
</reference>
<organism evidence="3 4">
    <name type="scientific">Phocaeicola acetigenes</name>
    <dbReference type="NCBI Taxonomy" id="3016083"/>
    <lineage>
        <taxon>Bacteria</taxon>
        <taxon>Pseudomonadati</taxon>
        <taxon>Bacteroidota</taxon>
        <taxon>Bacteroidia</taxon>
        <taxon>Bacteroidales</taxon>
        <taxon>Bacteroidaceae</taxon>
        <taxon>Phocaeicola</taxon>
    </lineage>
</organism>
<dbReference type="CDD" id="cd00158">
    <property type="entry name" value="RHOD"/>
    <property type="match status" value="1"/>
</dbReference>
<feature type="chain" id="PRO_5045447345" evidence="1">
    <location>
        <begin position="26"/>
        <end position="132"/>
    </location>
</feature>
<dbReference type="Gene3D" id="3.40.250.10">
    <property type="entry name" value="Rhodanese-like domain"/>
    <property type="match status" value="1"/>
</dbReference>
<evidence type="ECO:0000313" key="3">
    <source>
        <dbReference type="EMBL" id="MCZ8372109.1"/>
    </source>
</evidence>
<dbReference type="Pfam" id="PF00581">
    <property type="entry name" value="Rhodanese"/>
    <property type="match status" value="1"/>
</dbReference>
<evidence type="ECO:0000313" key="4">
    <source>
        <dbReference type="Proteomes" id="UP001141933"/>
    </source>
</evidence>
<dbReference type="InterPro" id="IPR001763">
    <property type="entry name" value="Rhodanese-like_dom"/>
</dbReference>
<feature type="domain" description="Rhodanese" evidence="2">
    <location>
        <begin position="42"/>
        <end position="132"/>
    </location>
</feature>
<feature type="signal peptide" evidence="1">
    <location>
        <begin position="1"/>
        <end position="25"/>
    </location>
</feature>
<dbReference type="PROSITE" id="PS50206">
    <property type="entry name" value="RHODANESE_3"/>
    <property type="match status" value="1"/>
</dbReference>
<dbReference type="SUPFAM" id="SSF52821">
    <property type="entry name" value="Rhodanese/Cell cycle control phosphatase"/>
    <property type="match status" value="1"/>
</dbReference>
<protein>
    <submittedName>
        <fullName evidence="3">Rhodanese-like domain-containing protein</fullName>
    </submittedName>
</protein>
<dbReference type="PANTHER" id="PTHR43031:SF18">
    <property type="entry name" value="RHODANESE-RELATED SULFURTRANSFERASES"/>
    <property type="match status" value="1"/>
</dbReference>
<sequence>MIKTLYFMFFVCAFALGLIACNSKAKDNFKNLSADEFERLIQDDDIQVVDVRTVAEYSKGHLAGSININVLDDNFPEVADDLLEKDRPVAVYCRSGKRSRNAARILDKKGFKVYNMDKGFENWKELGKDIAY</sequence>
<proteinExistence type="predicted"/>
<dbReference type="Proteomes" id="UP001141933">
    <property type="component" value="Unassembled WGS sequence"/>
</dbReference>
<comment type="caution">
    <text evidence="3">The sequence shown here is derived from an EMBL/GenBank/DDBJ whole genome shotgun (WGS) entry which is preliminary data.</text>
</comment>
<keyword evidence="1" id="KW-0732">Signal</keyword>
<name>A0ABT4PGD7_9BACT</name>
<dbReference type="EMBL" id="JAPZVM010000003">
    <property type="protein sequence ID" value="MCZ8372109.1"/>
    <property type="molecule type" value="Genomic_DNA"/>
</dbReference>
<evidence type="ECO:0000256" key="1">
    <source>
        <dbReference type="SAM" id="SignalP"/>
    </source>
</evidence>
<dbReference type="InterPro" id="IPR036873">
    <property type="entry name" value="Rhodanese-like_dom_sf"/>
</dbReference>
<dbReference type="RefSeq" id="WP_178266391.1">
    <property type="nucleotide sequence ID" value="NZ_JAPZVM010000003.1"/>
</dbReference>
<keyword evidence="4" id="KW-1185">Reference proteome</keyword>
<dbReference type="PROSITE" id="PS51257">
    <property type="entry name" value="PROKAR_LIPOPROTEIN"/>
    <property type="match status" value="1"/>
</dbReference>